<organism evidence="10 11">
    <name type="scientific">Rhynchospora tenuis</name>
    <dbReference type="NCBI Taxonomy" id="198213"/>
    <lineage>
        <taxon>Eukaryota</taxon>
        <taxon>Viridiplantae</taxon>
        <taxon>Streptophyta</taxon>
        <taxon>Embryophyta</taxon>
        <taxon>Tracheophyta</taxon>
        <taxon>Spermatophyta</taxon>
        <taxon>Magnoliopsida</taxon>
        <taxon>Liliopsida</taxon>
        <taxon>Poales</taxon>
        <taxon>Cyperaceae</taxon>
        <taxon>Cyperoideae</taxon>
        <taxon>Rhynchosporeae</taxon>
        <taxon>Rhynchospora</taxon>
    </lineage>
</organism>
<dbReference type="Pfam" id="PF00249">
    <property type="entry name" value="Myb_DNA-binding"/>
    <property type="match status" value="1"/>
</dbReference>
<dbReference type="GO" id="GO:0010158">
    <property type="term" value="P:abaxial cell fate specification"/>
    <property type="evidence" value="ECO:0007669"/>
    <property type="project" value="InterPro"/>
</dbReference>
<evidence type="ECO:0000313" key="10">
    <source>
        <dbReference type="EMBL" id="KAJ3685479.1"/>
    </source>
</evidence>
<dbReference type="Proteomes" id="UP001210211">
    <property type="component" value="Unassembled WGS sequence"/>
</dbReference>
<dbReference type="NCBIfam" id="TIGR01557">
    <property type="entry name" value="myb_SHAQKYF"/>
    <property type="match status" value="1"/>
</dbReference>
<feature type="compositionally biased region" description="Low complexity" evidence="8">
    <location>
        <begin position="12"/>
        <end position="29"/>
    </location>
</feature>
<proteinExistence type="predicted"/>
<dbReference type="InterPro" id="IPR044847">
    <property type="entry name" value="KAN_fam"/>
</dbReference>
<dbReference type="GO" id="GO:0006355">
    <property type="term" value="P:regulation of DNA-templated transcription"/>
    <property type="evidence" value="ECO:0007669"/>
    <property type="project" value="InterPro"/>
</dbReference>
<evidence type="ECO:0000256" key="6">
    <source>
        <dbReference type="ARBA" id="ARBA00023163"/>
    </source>
</evidence>
<feature type="domain" description="Myb-like" evidence="9">
    <location>
        <begin position="106"/>
        <end position="157"/>
    </location>
</feature>
<evidence type="ECO:0000256" key="7">
    <source>
        <dbReference type="ARBA" id="ARBA00023242"/>
    </source>
</evidence>
<dbReference type="Gene3D" id="1.10.10.60">
    <property type="entry name" value="Homeodomain-like"/>
    <property type="match status" value="1"/>
</dbReference>
<keyword evidence="3" id="KW-0221">Differentiation</keyword>
<gene>
    <name evidence="10" type="ORF">LUZ61_014643</name>
</gene>
<name>A0AAD5Z3B0_9POAL</name>
<evidence type="ECO:0000313" key="11">
    <source>
        <dbReference type="Proteomes" id="UP001210211"/>
    </source>
</evidence>
<dbReference type="EMBL" id="JAMRDG010000002">
    <property type="protein sequence ID" value="KAJ3685479.1"/>
    <property type="molecule type" value="Genomic_DNA"/>
</dbReference>
<dbReference type="InterPro" id="IPR006447">
    <property type="entry name" value="Myb_dom_plants"/>
</dbReference>
<dbReference type="GO" id="GO:0000976">
    <property type="term" value="F:transcription cis-regulatory region binding"/>
    <property type="evidence" value="ECO:0007669"/>
    <property type="project" value="InterPro"/>
</dbReference>
<evidence type="ECO:0000256" key="2">
    <source>
        <dbReference type="ARBA" id="ARBA00022473"/>
    </source>
</evidence>
<dbReference type="PANTHER" id="PTHR31496">
    <property type="entry name" value="TRANSCRIPTION FACTOR KAN2-RELATED"/>
    <property type="match status" value="1"/>
</dbReference>
<keyword evidence="7" id="KW-0539">Nucleus</keyword>
<sequence length="319" mass="35042">METLPDLSLHISPPFSFSQNSDSSSSGSDLSHEQGFLPVGRDHEPNKQAGELTLSLGLDPAPVLLDPVCTQQSKHSHHYAPHMYDFKRNSRAVVRGSSKRNVRAPRMRWTTTLHAHFVHAVELLGGHERATPKSVLELMNVKDLTLAHVKSHLQMYRTVKSTDRCGGQGQRDMGLNQQIETGEILPPPSDDKHGSRNLSSIYYSSLAASSSAPITVNPPAVSPRSQYVSMEASRWLFIRQNATQACQEGLNSMEALKATKDMGLLEGSNPSAALLSSMCISSGMRHLSNVPSLEMSLGRQGWQQEPHLESSKELTLLKC</sequence>
<comment type="caution">
    <text evidence="10">The sequence shown here is derived from an EMBL/GenBank/DDBJ whole genome shotgun (WGS) entry which is preliminary data.</text>
</comment>
<accession>A0AAD5Z3B0</accession>
<evidence type="ECO:0000256" key="1">
    <source>
        <dbReference type="ARBA" id="ARBA00004123"/>
    </source>
</evidence>
<comment type="subcellular location">
    <subcellularLocation>
        <location evidence="1">Nucleus</location>
    </subcellularLocation>
</comment>
<keyword evidence="6" id="KW-0804">Transcription</keyword>
<dbReference type="AlphaFoldDB" id="A0AAD5Z3B0"/>
<dbReference type="FunFam" id="1.10.10.60:FF:000002">
    <property type="entry name" value="Myb family transcription factor"/>
    <property type="match status" value="1"/>
</dbReference>
<reference evidence="10 11" key="1">
    <citation type="journal article" date="2022" name="Cell">
        <title>Repeat-based holocentromeres influence genome architecture and karyotype evolution.</title>
        <authorList>
            <person name="Hofstatter P.G."/>
            <person name="Thangavel G."/>
            <person name="Lux T."/>
            <person name="Neumann P."/>
            <person name="Vondrak T."/>
            <person name="Novak P."/>
            <person name="Zhang M."/>
            <person name="Costa L."/>
            <person name="Castellani M."/>
            <person name="Scott A."/>
            <person name="Toegelov H."/>
            <person name="Fuchs J."/>
            <person name="Mata-Sucre Y."/>
            <person name="Dias Y."/>
            <person name="Vanzela A.L.L."/>
            <person name="Huettel B."/>
            <person name="Almeida C.C.S."/>
            <person name="Simkova H."/>
            <person name="Souza G."/>
            <person name="Pedrosa-Harand A."/>
            <person name="Macas J."/>
            <person name="Mayer K.F.X."/>
            <person name="Houben A."/>
            <person name="Marques A."/>
        </authorList>
    </citation>
    <scope>NUCLEOTIDE SEQUENCE [LARGE SCALE GENOMIC DNA]</scope>
    <source>
        <strain evidence="10">RhyTen1mFocal</strain>
    </source>
</reference>
<keyword evidence="5" id="KW-0238">DNA-binding</keyword>
<evidence type="ECO:0000256" key="5">
    <source>
        <dbReference type="ARBA" id="ARBA00023125"/>
    </source>
</evidence>
<evidence type="ECO:0000256" key="8">
    <source>
        <dbReference type="SAM" id="MobiDB-lite"/>
    </source>
</evidence>
<dbReference type="SUPFAM" id="SSF46689">
    <property type="entry name" value="Homeodomain-like"/>
    <property type="match status" value="1"/>
</dbReference>
<dbReference type="InterPro" id="IPR009057">
    <property type="entry name" value="Homeodomain-like_sf"/>
</dbReference>
<protein>
    <recommendedName>
        <fullName evidence="9">Myb-like domain-containing protein</fullName>
    </recommendedName>
</protein>
<keyword evidence="11" id="KW-1185">Reference proteome</keyword>
<keyword evidence="2" id="KW-0217">Developmental protein</keyword>
<keyword evidence="4" id="KW-0805">Transcription regulation</keyword>
<evidence type="ECO:0000256" key="4">
    <source>
        <dbReference type="ARBA" id="ARBA00023015"/>
    </source>
</evidence>
<evidence type="ECO:0000256" key="3">
    <source>
        <dbReference type="ARBA" id="ARBA00022782"/>
    </source>
</evidence>
<feature type="region of interest" description="Disordered" evidence="8">
    <location>
        <begin position="1"/>
        <end position="47"/>
    </location>
</feature>
<dbReference type="InterPro" id="IPR001005">
    <property type="entry name" value="SANT/Myb"/>
</dbReference>
<evidence type="ECO:0000259" key="9">
    <source>
        <dbReference type="Pfam" id="PF00249"/>
    </source>
</evidence>
<dbReference type="GO" id="GO:0005634">
    <property type="term" value="C:nucleus"/>
    <property type="evidence" value="ECO:0007669"/>
    <property type="project" value="UniProtKB-SubCell"/>
</dbReference>
<dbReference type="PANTHER" id="PTHR31496:SF25">
    <property type="entry name" value="TRANSCRIPTION FACTOR KAN3-RELATED"/>
    <property type="match status" value="1"/>
</dbReference>